<keyword evidence="3" id="KW-1185">Reference proteome</keyword>
<evidence type="ECO:0000313" key="3">
    <source>
        <dbReference type="Proteomes" id="UP001151760"/>
    </source>
</evidence>
<comment type="caution">
    <text evidence="2">The sequence shown here is derived from an EMBL/GenBank/DDBJ whole genome shotgun (WGS) entry which is preliminary data.</text>
</comment>
<organism evidence="2 3">
    <name type="scientific">Tanacetum coccineum</name>
    <dbReference type="NCBI Taxonomy" id="301880"/>
    <lineage>
        <taxon>Eukaryota</taxon>
        <taxon>Viridiplantae</taxon>
        <taxon>Streptophyta</taxon>
        <taxon>Embryophyta</taxon>
        <taxon>Tracheophyta</taxon>
        <taxon>Spermatophyta</taxon>
        <taxon>Magnoliopsida</taxon>
        <taxon>eudicotyledons</taxon>
        <taxon>Gunneridae</taxon>
        <taxon>Pentapetalae</taxon>
        <taxon>asterids</taxon>
        <taxon>campanulids</taxon>
        <taxon>Asterales</taxon>
        <taxon>Asteraceae</taxon>
        <taxon>Asteroideae</taxon>
        <taxon>Anthemideae</taxon>
        <taxon>Anthemidinae</taxon>
        <taxon>Tanacetum</taxon>
    </lineage>
</organism>
<dbReference type="Proteomes" id="UP001151760">
    <property type="component" value="Unassembled WGS sequence"/>
</dbReference>
<feature type="compositionally biased region" description="Basic and acidic residues" evidence="1">
    <location>
        <begin position="349"/>
        <end position="361"/>
    </location>
</feature>
<protein>
    <recommendedName>
        <fullName evidence="4">CCHC-type domain-containing protein</fullName>
    </recommendedName>
</protein>
<reference evidence="2" key="1">
    <citation type="journal article" date="2022" name="Int. J. Mol. Sci.">
        <title>Draft Genome of Tanacetum Coccineum: Genomic Comparison of Closely Related Tanacetum-Family Plants.</title>
        <authorList>
            <person name="Yamashiro T."/>
            <person name="Shiraishi A."/>
            <person name="Nakayama K."/>
            <person name="Satake H."/>
        </authorList>
    </citation>
    <scope>NUCLEOTIDE SEQUENCE</scope>
</reference>
<accession>A0ABQ5CEC2</accession>
<gene>
    <name evidence="2" type="ORF">Tco_0894920</name>
</gene>
<evidence type="ECO:0008006" key="4">
    <source>
        <dbReference type="Google" id="ProtNLM"/>
    </source>
</evidence>
<sequence>MKQPLHNNNFILQPSFNMNYMQQPMPNLKDITDPITAMNMTLVLMAKAFKLNYSTPTNNNQRISSNPRNRQIAQPGINLGQDRQMQMVGGNGGNQFRRYVGHSIRNLRIGIANQNVNQNRNGNVVGARAEGKGNRNNGNQVRCYNCKRIGDLNEIEKVNANCILIANLLQESTSGTQTNKALVYDSDGSAKVHEYDNCYNNEIFNMFTQEEQYTELLEPIPEPHQVQQNDSNVISTISSVEQSGGTVEHHAIVEETTAKFVRDFKSLENEVNESLVKHKALEFKIKRLLRAVVSQDIMSIVQTPTIVESSDLQNELERVDNTVKTRRPQPRSNTKNDRVPSASKSSCIKNKEVEVEEHHRN</sequence>
<dbReference type="EMBL" id="BQNB010014178">
    <property type="protein sequence ID" value="GJT24983.1"/>
    <property type="molecule type" value="Genomic_DNA"/>
</dbReference>
<proteinExistence type="predicted"/>
<feature type="region of interest" description="Disordered" evidence="1">
    <location>
        <begin position="312"/>
        <end position="361"/>
    </location>
</feature>
<reference evidence="2" key="2">
    <citation type="submission" date="2022-01" db="EMBL/GenBank/DDBJ databases">
        <authorList>
            <person name="Yamashiro T."/>
            <person name="Shiraishi A."/>
            <person name="Satake H."/>
            <person name="Nakayama K."/>
        </authorList>
    </citation>
    <scope>NUCLEOTIDE SEQUENCE</scope>
</reference>
<evidence type="ECO:0000256" key="1">
    <source>
        <dbReference type="SAM" id="MobiDB-lite"/>
    </source>
</evidence>
<name>A0ABQ5CEC2_9ASTR</name>
<evidence type="ECO:0000313" key="2">
    <source>
        <dbReference type="EMBL" id="GJT24983.1"/>
    </source>
</evidence>